<evidence type="ECO:0000256" key="5">
    <source>
        <dbReference type="ARBA" id="ARBA00023136"/>
    </source>
</evidence>
<gene>
    <name evidence="11" type="ORF">AB6A40_008764</name>
</gene>
<dbReference type="Pfam" id="PF00001">
    <property type="entry name" value="7tm_1"/>
    <property type="match status" value="1"/>
</dbReference>
<dbReference type="PROSITE" id="PS00237">
    <property type="entry name" value="G_PROTEIN_RECEP_F1_1"/>
    <property type="match status" value="1"/>
</dbReference>
<evidence type="ECO:0000256" key="6">
    <source>
        <dbReference type="ARBA" id="ARBA00023170"/>
    </source>
</evidence>
<dbReference type="SUPFAM" id="SSF81321">
    <property type="entry name" value="Family A G protein-coupled receptor-like"/>
    <property type="match status" value="1"/>
</dbReference>
<dbReference type="Proteomes" id="UP001608902">
    <property type="component" value="Unassembled WGS sequence"/>
</dbReference>
<evidence type="ECO:0000256" key="4">
    <source>
        <dbReference type="ARBA" id="ARBA00023040"/>
    </source>
</evidence>
<name>A0ABD6EQ11_9BILA</name>
<evidence type="ECO:0000313" key="11">
    <source>
        <dbReference type="EMBL" id="MFH4982055.1"/>
    </source>
</evidence>
<dbReference type="GO" id="GO:0016020">
    <property type="term" value="C:membrane"/>
    <property type="evidence" value="ECO:0007669"/>
    <property type="project" value="UniProtKB-SubCell"/>
</dbReference>
<feature type="transmembrane region" description="Helical" evidence="9">
    <location>
        <begin position="77"/>
        <end position="100"/>
    </location>
</feature>
<evidence type="ECO:0000313" key="12">
    <source>
        <dbReference type="Proteomes" id="UP001608902"/>
    </source>
</evidence>
<keyword evidence="7 8" id="KW-0807">Transducer</keyword>
<dbReference type="PRINTS" id="PR00237">
    <property type="entry name" value="GPCRRHODOPSN"/>
</dbReference>
<feature type="transmembrane region" description="Helical" evidence="9">
    <location>
        <begin position="132"/>
        <end position="158"/>
    </location>
</feature>
<accession>A0ABD6EQ11</accession>
<keyword evidence="5 9" id="KW-0472">Membrane</keyword>
<dbReference type="InterPro" id="IPR000276">
    <property type="entry name" value="GPCR_Rhodpsn"/>
</dbReference>
<evidence type="ECO:0000256" key="3">
    <source>
        <dbReference type="ARBA" id="ARBA00022989"/>
    </source>
</evidence>
<keyword evidence="4 8" id="KW-0297">G-protein coupled receptor</keyword>
<sequence>MHGFRVQPILIIVFGGFIRHHFAVIAEWQLGASACKISTWINTTTSCASIYTLVAVTADRYLAICHTMKYSVWDSKWTVYVIATIWILSAFLAAPSFAVYDEIRYPIIYANGTLWARICVATDERVEKINFIVVNLLLAFVVPFALISVFYTLIFLTVSNHKSLAVDARIRDERIKLRVAHMMLTVIIAFALCWLPLYLIYCYFNLATNHETTTYHVASQILRPVFQWLSLLSSSLNPLIYIAYSRKYRRAFHQLLLSPCRTHYDRMRTVTRSTLHIELQSTRNGVTKCDSLLDDREKTFGFALSPITVVSNIEQSSIRSQSNSQHSKVSSC</sequence>
<evidence type="ECO:0000256" key="7">
    <source>
        <dbReference type="ARBA" id="ARBA00023224"/>
    </source>
</evidence>
<keyword evidence="6 8" id="KW-0675">Receptor</keyword>
<evidence type="ECO:0000256" key="9">
    <source>
        <dbReference type="SAM" id="Phobius"/>
    </source>
</evidence>
<feature type="domain" description="G-protein coupled receptors family 1 profile" evidence="10">
    <location>
        <begin position="1"/>
        <end position="241"/>
    </location>
</feature>
<keyword evidence="12" id="KW-1185">Reference proteome</keyword>
<comment type="subcellular location">
    <subcellularLocation>
        <location evidence="1">Membrane</location>
        <topology evidence="1">Multi-pass membrane protein</topology>
    </subcellularLocation>
</comment>
<evidence type="ECO:0000259" key="10">
    <source>
        <dbReference type="PROSITE" id="PS50262"/>
    </source>
</evidence>
<protein>
    <recommendedName>
        <fullName evidence="10">G-protein coupled receptors family 1 profile domain-containing protein</fullName>
    </recommendedName>
</protein>
<comment type="similarity">
    <text evidence="8">Belongs to the G-protein coupled receptor 1 family.</text>
</comment>
<evidence type="ECO:0000256" key="8">
    <source>
        <dbReference type="RuleBase" id="RU000688"/>
    </source>
</evidence>
<organism evidence="11 12">
    <name type="scientific">Gnathostoma spinigerum</name>
    <dbReference type="NCBI Taxonomy" id="75299"/>
    <lineage>
        <taxon>Eukaryota</taxon>
        <taxon>Metazoa</taxon>
        <taxon>Ecdysozoa</taxon>
        <taxon>Nematoda</taxon>
        <taxon>Chromadorea</taxon>
        <taxon>Rhabditida</taxon>
        <taxon>Spirurina</taxon>
        <taxon>Gnathostomatomorpha</taxon>
        <taxon>Gnathostomatoidea</taxon>
        <taxon>Gnathostomatidae</taxon>
        <taxon>Gnathostoma</taxon>
    </lineage>
</organism>
<keyword evidence="3 9" id="KW-1133">Transmembrane helix</keyword>
<comment type="caution">
    <text evidence="11">The sequence shown here is derived from an EMBL/GenBank/DDBJ whole genome shotgun (WGS) entry which is preliminary data.</text>
</comment>
<dbReference type="Gene3D" id="1.20.1070.10">
    <property type="entry name" value="Rhodopsin 7-helix transmembrane proteins"/>
    <property type="match status" value="1"/>
</dbReference>
<dbReference type="PANTHER" id="PTHR45695:SF15">
    <property type="entry name" value="OPSIN RH2"/>
    <property type="match status" value="1"/>
</dbReference>
<dbReference type="PROSITE" id="PS50262">
    <property type="entry name" value="G_PROTEIN_RECEP_F1_2"/>
    <property type="match status" value="1"/>
</dbReference>
<feature type="transmembrane region" description="Helical" evidence="9">
    <location>
        <begin position="226"/>
        <end position="244"/>
    </location>
</feature>
<dbReference type="GO" id="GO:0004930">
    <property type="term" value="F:G protein-coupled receptor activity"/>
    <property type="evidence" value="ECO:0007669"/>
    <property type="project" value="UniProtKB-KW"/>
</dbReference>
<evidence type="ECO:0000256" key="1">
    <source>
        <dbReference type="ARBA" id="ARBA00004141"/>
    </source>
</evidence>
<evidence type="ECO:0000256" key="2">
    <source>
        <dbReference type="ARBA" id="ARBA00022692"/>
    </source>
</evidence>
<reference evidence="11 12" key="1">
    <citation type="submission" date="2024-08" db="EMBL/GenBank/DDBJ databases">
        <title>Gnathostoma spinigerum genome.</title>
        <authorList>
            <person name="Gonzalez-Bertolin B."/>
            <person name="Monzon S."/>
            <person name="Zaballos A."/>
            <person name="Jimenez P."/>
            <person name="Dekumyoy P."/>
            <person name="Varona S."/>
            <person name="Cuesta I."/>
            <person name="Sumanam S."/>
            <person name="Adisakwattana P."/>
            <person name="Gasser R.B."/>
            <person name="Hernandez-Gonzalez A."/>
            <person name="Young N.D."/>
            <person name="Perteguer M.J."/>
        </authorList>
    </citation>
    <scope>NUCLEOTIDE SEQUENCE [LARGE SCALE GENOMIC DNA]</scope>
    <source>
        <strain evidence="11">AL3</strain>
        <tissue evidence="11">Liver</tissue>
    </source>
</reference>
<proteinExistence type="inferred from homology"/>
<dbReference type="AlphaFoldDB" id="A0ABD6EQ11"/>
<feature type="transmembrane region" description="Helical" evidence="9">
    <location>
        <begin position="179"/>
        <end position="206"/>
    </location>
</feature>
<keyword evidence="2 8" id="KW-0812">Transmembrane</keyword>
<dbReference type="EMBL" id="JBGFUD010008403">
    <property type="protein sequence ID" value="MFH4982055.1"/>
    <property type="molecule type" value="Genomic_DNA"/>
</dbReference>
<dbReference type="InterPro" id="IPR017452">
    <property type="entry name" value="GPCR_Rhodpsn_7TM"/>
</dbReference>
<dbReference type="PANTHER" id="PTHR45695">
    <property type="entry name" value="LEUCOKININ RECEPTOR-RELATED"/>
    <property type="match status" value="1"/>
</dbReference>